<protein>
    <submittedName>
        <fullName evidence="1">Uncharacterized protein</fullName>
    </submittedName>
</protein>
<dbReference type="EMBL" id="SUNJ01010705">
    <property type="protein sequence ID" value="TPP59457.1"/>
    <property type="molecule type" value="Genomic_DNA"/>
</dbReference>
<evidence type="ECO:0000313" key="1">
    <source>
        <dbReference type="EMBL" id="TPP59457.1"/>
    </source>
</evidence>
<reference evidence="1 2" key="1">
    <citation type="submission" date="2019-04" db="EMBL/GenBank/DDBJ databases">
        <title>Annotation for the trematode Fasciola gigantica.</title>
        <authorList>
            <person name="Choi Y.-J."/>
        </authorList>
    </citation>
    <scope>NUCLEOTIDE SEQUENCE [LARGE SCALE GENOMIC DNA]</scope>
    <source>
        <strain evidence="1">Uganda_cow_1</strain>
    </source>
</reference>
<sequence>MPPPIPLFQTQLRPQHTNLTALLQPGTPSAVAMHQVLAAAAAAGLHPAAVQNTSGGTTGPAGGAMPAVSTGGYGAHLPQGTGRLFPGAIYQEFHSTSMFSLTNPVSVYHAASSHGRNGAAATTMFFPPPTGLFHT</sequence>
<gene>
    <name evidence="1" type="ORF">FGIG_09409</name>
</gene>
<accession>A0A504YNF6</accession>
<comment type="caution">
    <text evidence="1">The sequence shown here is derived from an EMBL/GenBank/DDBJ whole genome shotgun (WGS) entry which is preliminary data.</text>
</comment>
<organism evidence="1 2">
    <name type="scientific">Fasciola gigantica</name>
    <name type="common">Giant liver fluke</name>
    <dbReference type="NCBI Taxonomy" id="46835"/>
    <lineage>
        <taxon>Eukaryota</taxon>
        <taxon>Metazoa</taxon>
        <taxon>Spiralia</taxon>
        <taxon>Lophotrochozoa</taxon>
        <taxon>Platyhelminthes</taxon>
        <taxon>Trematoda</taxon>
        <taxon>Digenea</taxon>
        <taxon>Plagiorchiida</taxon>
        <taxon>Echinostomata</taxon>
        <taxon>Echinostomatoidea</taxon>
        <taxon>Fasciolidae</taxon>
        <taxon>Fasciola</taxon>
    </lineage>
</organism>
<dbReference type="OrthoDB" id="6315854at2759"/>
<name>A0A504YNF6_FASGI</name>
<proteinExistence type="predicted"/>
<evidence type="ECO:0000313" key="2">
    <source>
        <dbReference type="Proteomes" id="UP000316759"/>
    </source>
</evidence>
<dbReference type="Proteomes" id="UP000316759">
    <property type="component" value="Unassembled WGS sequence"/>
</dbReference>
<dbReference type="STRING" id="46835.A0A504YNF6"/>
<keyword evidence="2" id="KW-1185">Reference proteome</keyword>
<dbReference type="AlphaFoldDB" id="A0A504YNF6"/>